<dbReference type="InterPro" id="IPR000014">
    <property type="entry name" value="PAS"/>
</dbReference>
<dbReference type="EMBL" id="NTHN02000087">
    <property type="protein sequence ID" value="MCT4373420.1"/>
    <property type="molecule type" value="Genomic_DNA"/>
</dbReference>
<dbReference type="PROSITE" id="PS50112">
    <property type="entry name" value="PAS"/>
    <property type="match status" value="2"/>
</dbReference>
<evidence type="ECO:0000313" key="6">
    <source>
        <dbReference type="EMBL" id="PBD19344.1"/>
    </source>
</evidence>
<dbReference type="Pfam" id="PF00015">
    <property type="entry name" value="MCPsignal"/>
    <property type="match status" value="1"/>
</dbReference>
<dbReference type="Pfam" id="PF08448">
    <property type="entry name" value="PAS_4"/>
    <property type="match status" value="2"/>
</dbReference>
<dbReference type="InterPro" id="IPR000700">
    <property type="entry name" value="PAS-assoc_C"/>
</dbReference>
<dbReference type="PROSITE" id="PS50113">
    <property type="entry name" value="PAC"/>
    <property type="match status" value="4"/>
</dbReference>
<protein>
    <submittedName>
        <fullName evidence="6">Chemotaxis protein</fullName>
    </submittedName>
    <submittedName>
        <fullName evidence="5">PAS domain S-box protein</fullName>
    </submittedName>
</protein>
<evidence type="ECO:0000313" key="5">
    <source>
        <dbReference type="EMBL" id="MCT4373420.1"/>
    </source>
</evidence>
<organism evidence="6">
    <name type="scientific">Alloyangia mangrovi</name>
    <dbReference type="NCBI Taxonomy" id="1779329"/>
    <lineage>
        <taxon>Bacteria</taxon>
        <taxon>Pseudomonadati</taxon>
        <taxon>Pseudomonadota</taxon>
        <taxon>Alphaproteobacteria</taxon>
        <taxon>Rhodobacterales</taxon>
        <taxon>Roseobacteraceae</taxon>
        <taxon>Alloyangia</taxon>
    </lineage>
</organism>
<dbReference type="SMART" id="SM00283">
    <property type="entry name" value="MA"/>
    <property type="match status" value="1"/>
</dbReference>
<dbReference type="GO" id="GO:0016020">
    <property type="term" value="C:membrane"/>
    <property type="evidence" value="ECO:0007669"/>
    <property type="project" value="InterPro"/>
</dbReference>
<comment type="caution">
    <text evidence="6">The sequence shown here is derived from an EMBL/GenBank/DDBJ whole genome shotgun (WGS) entry which is preliminary data.</text>
</comment>
<dbReference type="Proteomes" id="UP000217448">
    <property type="component" value="Unassembled WGS sequence"/>
</dbReference>
<dbReference type="EMBL" id="NTHN01000143">
    <property type="protein sequence ID" value="PBD19344.1"/>
    <property type="molecule type" value="Genomic_DNA"/>
</dbReference>
<dbReference type="CDD" id="cd00130">
    <property type="entry name" value="PAS"/>
    <property type="match status" value="5"/>
</dbReference>
<dbReference type="PANTHER" id="PTHR24422">
    <property type="entry name" value="CHEMOTAXIS PROTEIN METHYLTRANSFERASE"/>
    <property type="match status" value="1"/>
</dbReference>
<keyword evidence="1" id="KW-0807">Transducer</keyword>
<dbReference type="InterPro" id="IPR004089">
    <property type="entry name" value="MCPsignal_dom"/>
</dbReference>
<feature type="domain" description="PAS" evidence="3">
    <location>
        <begin position="231"/>
        <end position="276"/>
    </location>
</feature>
<accession>A0A2A3JXW7</accession>
<feature type="domain" description="PAC" evidence="4">
    <location>
        <begin position="548"/>
        <end position="600"/>
    </location>
</feature>
<gene>
    <name evidence="5" type="ORF">CLG85_025240</name>
    <name evidence="6" type="ORF">CLG85_09860</name>
</gene>
<reference evidence="6" key="1">
    <citation type="submission" date="2017-09" db="EMBL/GenBank/DDBJ databases">
        <title>Yangia sp. SAOS 153D whole genome sequencing.</title>
        <authorList>
            <person name="Verma A."/>
            <person name="Krishnamurthi S."/>
        </authorList>
    </citation>
    <scope>NUCLEOTIDE SEQUENCE [LARGE SCALE GENOMIC DNA]</scope>
    <source>
        <strain evidence="6">SAOS 153D</strain>
    </source>
</reference>
<dbReference type="InterPro" id="IPR013655">
    <property type="entry name" value="PAS_fold_3"/>
</dbReference>
<dbReference type="Pfam" id="PF08447">
    <property type="entry name" value="PAS_3"/>
    <property type="match status" value="3"/>
</dbReference>
<dbReference type="InterPro" id="IPR004090">
    <property type="entry name" value="Chemotax_Me-accpt_rcpt"/>
</dbReference>
<name>A0A2A3JXW7_9RHOB</name>
<evidence type="ECO:0000259" key="2">
    <source>
        <dbReference type="PROSITE" id="PS50111"/>
    </source>
</evidence>
<dbReference type="Gene3D" id="3.30.450.20">
    <property type="entry name" value="PAS domain"/>
    <property type="match status" value="5"/>
</dbReference>
<feature type="domain" description="PAC" evidence="4">
    <location>
        <begin position="670"/>
        <end position="722"/>
    </location>
</feature>
<feature type="domain" description="Methyl-accepting transducer" evidence="2">
    <location>
        <begin position="731"/>
        <end position="916"/>
    </location>
</feature>
<feature type="domain" description="PAC" evidence="4">
    <location>
        <begin position="304"/>
        <end position="356"/>
    </location>
</feature>
<dbReference type="GO" id="GO:0006935">
    <property type="term" value="P:chemotaxis"/>
    <property type="evidence" value="ECO:0007669"/>
    <property type="project" value="InterPro"/>
</dbReference>
<dbReference type="Gene3D" id="1.10.287.950">
    <property type="entry name" value="Methyl-accepting chemotaxis protein"/>
    <property type="match status" value="1"/>
</dbReference>
<reference evidence="7" key="2">
    <citation type="submission" date="2023-07" db="EMBL/GenBank/DDBJ databases">
        <title>Yangia mangrovi SAOS 153D genome.</title>
        <authorList>
            <person name="Verma A."/>
            <person name="Pal Y."/>
            <person name="Sundharam S."/>
            <person name="Bisht B."/>
            <person name="Srinivasan K."/>
        </authorList>
    </citation>
    <scope>NUCLEOTIDE SEQUENCE [LARGE SCALE GENOMIC DNA]</scope>
    <source>
        <strain evidence="7">SAOS 153D</strain>
    </source>
</reference>
<evidence type="ECO:0000256" key="1">
    <source>
        <dbReference type="PROSITE-ProRule" id="PRU00284"/>
    </source>
</evidence>
<dbReference type="CDD" id="cd11386">
    <property type="entry name" value="MCP_signal"/>
    <property type="match status" value="1"/>
</dbReference>
<dbReference type="InterPro" id="IPR013656">
    <property type="entry name" value="PAS_4"/>
</dbReference>
<evidence type="ECO:0000259" key="4">
    <source>
        <dbReference type="PROSITE" id="PS50113"/>
    </source>
</evidence>
<dbReference type="SMART" id="SM00086">
    <property type="entry name" value="PAC"/>
    <property type="match status" value="5"/>
</dbReference>
<dbReference type="AlphaFoldDB" id="A0A2A3JXW7"/>
<dbReference type="InterPro" id="IPR001610">
    <property type="entry name" value="PAC"/>
</dbReference>
<dbReference type="PROSITE" id="PS50111">
    <property type="entry name" value="CHEMOTAXIS_TRANSDUC_2"/>
    <property type="match status" value="1"/>
</dbReference>
<dbReference type="PANTHER" id="PTHR24422:SF10">
    <property type="entry name" value="CHEMOTAXIS PROTEIN METHYLTRANSFERASE 2"/>
    <property type="match status" value="1"/>
</dbReference>
<evidence type="ECO:0000313" key="7">
    <source>
        <dbReference type="Proteomes" id="UP000217448"/>
    </source>
</evidence>
<dbReference type="InterPro" id="IPR035965">
    <property type="entry name" value="PAS-like_dom_sf"/>
</dbReference>
<dbReference type="InterPro" id="IPR050903">
    <property type="entry name" value="Bact_Chemotaxis_MeTrfase"/>
</dbReference>
<feature type="domain" description="PAC" evidence="4">
    <location>
        <begin position="426"/>
        <end position="478"/>
    </location>
</feature>
<dbReference type="PRINTS" id="PR00260">
    <property type="entry name" value="CHEMTRNSDUCR"/>
</dbReference>
<dbReference type="SUPFAM" id="SSF58104">
    <property type="entry name" value="Methyl-accepting chemotaxis protein (MCP) signaling domain"/>
    <property type="match status" value="1"/>
</dbReference>
<reference evidence="5" key="3">
    <citation type="submission" date="2024-05" db="EMBL/GenBank/DDBJ databases">
        <title>Yangia mangrovi SAOS 153D genome.</title>
        <authorList>
            <person name="Verma A."/>
            <person name="Pal Y."/>
            <person name="Sundharam S."/>
            <person name="Bisht B."/>
            <person name="Srinivasan K."/>
        </authorList>
    </citation>
    <scope>NUCLEOTIDE SEQUENCE</scope>
    <source>
        <strain evidence="5">SAOS 153D</strain>
    </source>
</reference>
<sequence length="916" mass="100279">MTDLTRGLSFADLCQNILNSGFTARLRLSDGMVLALSPDARKCLTAKTRLPCPPQELFASPAPLLAALKSLSAPQEIVLTLHDDQQLAARLLALPDTEPAEALLIGTRSEPARRSRFFDAINATQGLLELTTDLKVLSCNPRALDMLARPEGAVVGHALAELVTMSEQLAPILGTIASRRSDSHRLEFPRDGGGCTHVTGGLVPLLGPTGQVERVFLVLRDATEETIETRRAQSIASAVEETMSVLEFDAAGTILDVNPCYLVLTGYAADELLGQNQSILCTPSQTEDAAQAELWRRLNDGEIVTGTYKRRAKDGSSIWIAASYTPVPDREGKLGRVIKVAQDITGNIVRNAELRAMQTALDRSNAIAEFDPSGVTLRANDNFLRALGYQPEEIIGRRHRDLCPARVAQGSDQRDFWKNLKAGSPQSGVFEHLGKDGASVWLRASYTPVLDGEGKVSKVMQIAYDITAAMQEQAEVSGKLAAIDRSQAVIEFALDGTVLGANHNFLELMGYAEAEIKGKHHRVFCEPGYTKTDAYAEFWKALGDGAYHQGEYKRLSKDGREVWIQATYNPILDVSGHPVKVVKFAMDVTARKHHELDAQNQLRAIDRSQAMIQFDMEGHVITANDTFLRTMGYTLREVQHQHHSMFCDQDMIRSEDYRDFWADLRSGRFQTGRYRRLGKFGREVWILATYSPLLDSRNQPVGVVKCAQDITQQVTLEQEIQKQADRMNGIVSELSASISKISEATRASREASDSTTRTASDGLEFLNAAIDAIELIEKSSSEIAEITRVISEIANQTNLLAFNAAIEAARAGEHGVGFSVVADEVRKLAERSSKAAQEIGKLIIISSERVNQGTERSRSALQSFEQIVSSLGHTAESIRMIADCAISQENVSSVVVKMIADLNKAVIARSGTSDGA</sequence>
<dbReference type="GO" id="GO:0004888">
    <property type="term" value="F:transmembrane signaling receptor activity"/>
    <property type="evidence" value="ECO:0007669"/>
    <property type="project" value="InterPro"/>
</dbReference>
<dbReference type="GO" id="GO:0007165">
    <property type="term" value="P:signal transduction"/>
    <property type="evidence" value="ECO:0007669"/>
    <property type="project" value="UniProtKB-KW"/>
</dbReference>
<dbReference type="OrthoDB" id="9765776at2"/>
<dbReference type="RefSeq" id="WP_095882105.1">
    <property type="nucleotide sequence ID" value="NZ_NTHN02000087.1"/>
</dbReference>
<proteinExistence type="predicted"/>
<dbReference type="SUPFAM" id="SSF55785">
    <property type="entry name" value="PYP-like sensor domain (PAS domain)"/>
    <property type="match status" value="5"/>
</dbReference>
<dbReference type="SMART" id="SM00091">
    <property type="entry name" value="PAS"/>
    <property type="match status" value="5"/>
</dbReference>
<feature type="domain" description="PAS" evidence="3">
    <location>
        <begin position="353"/>
        <end position="397"/>
    </location>
</feature>
<dbReference type="NCBIfam" id="TIGR00229">
    <property type="entry name" value="sensory_box"/>
    <property type="match status" value="4"/>
</dbReference>
<evidence type="ECO:0000259" key="3">
    <source>
        <dbReference type="PROSITE" id="PS50112"/>
    </source>
</evidence>
<keyword evidence="7" id="KW-1185">Reference proteome</keyword>